<accession>A0A182ILQ5</accession>
<organism evidence="1">
    <name type="scientific">Anopheles atroparvus</name>
    <name type="common">European mosquito</name>
    <dbReference type="NCBI Taxonomy" id="41427"/>
    <lineage>
        <taxon>Eukaryota</taxon>
        <taxon>Metazoa</taxon>
        <taxon>Ecdysozoa</taxon>
        <taxon>Arthropoda</taxon>
        <taxon>Hexapoda</taxon>
        <taxon>Insecta</taxon>
        <taxon>Pterygota</taxon>
        <taxon>Neoptera</taxon>
        <taxon>Endopterygota</taxon>
        <taxon>Diptera</taxon>
        <taxon>Nematocera</taxon>
        <taxon>Culicoidea</taxon>
        <taxon>Culicidae</taxon>
        <taxon>Anophelinae</taxon>
        <taxon>Anopheles</taxon>
    </lineage>
</organism>
<reference evidence="1" key="1">
    <citation type="submission" date="2022-08" db="UniProtKB">
        <authorList>
            <consortium name="EnsemblMetazoa"/>
        </authorList>
    </citation>
    <scope>IDENTIFICATION</scope>
    <source>
        <strain evidence="1">EBRO</strain>
    </source>
</reference>
<name>A0A182ILQ5_ANOAO</name>
<dbReference type="VEuPathDB" id="VectorBase:AATE001524"/>
<dbReference type="EnsemblMetazoa" id="AATE001524-RA">
    <property type="protein sequence ID" value="AATE001524-PA.1"/>
    <property type="gene ID" value="AATE001524"/>
</dbReference>
<dbReference type="AlphaFoldDB" id="A0A182ILQ5"/>
<proteinExistence type="predicted"/>
<protein>
    <submittedName>
        <fullName evidence="1">Uncharacterized protein</fullName>
    </submittedName>
</protein>
<evidence type="ECO:0000313" key="1">
    <source>
        <dbReference type="EnsemblMetazoa" id="AATE001524-PA.1"/>
    </source>
</evidence>
<sequence length="205" mass="22368">MYNPKSSFLVLIRDGFRLLKQGRLGVQLLVPLEQQLQHLLRLGEGAVGVQEHVNERALQFAVVRREGIDQPGQGGRLDEPHANGFPLQGQKQRRELLPPSPIAVVAPVDSLELAVSFDDRWGSPGGPWRECGVAVDPSPTVPSVALDAAAVAALPALLRICWTRFDGLHLGWPYVATIAPLPPGYGIVSFRHWRSDNSVPSWAAL</sequence>